<dbReference type="SUPFAM" id="SSF55961">
    <property type="entry name" value="Bet v1-like"/>
    <property type="match status" value="1"/>
</dbReference>
<evidence type="ECO:0000256" key="1">
    <source>
        <dbReference type="SAM" id="Phobius"/>
    </source>
</evidence>
<dbReference type="InterPro" id="IPR023393">
    <property type="entry name" value="START-like_dom_sf"/>
</dbReference>
<protein>
    <submittedName>
        <fullName evidence="2">SRPBCC family protein</fullName>
    </submittedName>
</protein>
<dbReference type="Gene3D" id="3.30.530.20">
    <property type="match status" value="1"/>
</dbReference>
<organism evidence="2 3">
    <name type="scientific">Pseudoxanthomonas gei</name>
    <dbReference type="NCBI Taxonomy" id="1383030"/>
    <lineage>
        <taxon>Bacteria</taxon>
        <taxon>Pseudomonadati</taxon>
        <taxon>Pseudomonadota</taxon>
        <taxon>Gammaproteobacteria</taxon>
        <taxon>Lysobacterales</taxon>
        <taxon>Lysobacteraceae</taxon>
        <taxon>Pseudoxanthomonas</taxon>
    </lineage>
</organism>
<evidence type="ECO:0000313" key="3">
    <source>
        <dbReference type="Proteomes" id="UP001429354"/>
    </source>
</evidence>
<evidence type="ECO:0000313" key="2">
    <source>
        <dbReference type="EMBL" id="NDK38577.1"/>
    </source>
</evidence>
<proteinExistence type="predicted"/>
<keyword evidence="1" id="KW-0472">Membrane</keyword>
<accession>A0ABX0AAL8</accession>
<keyword evidence="1" id="KW-0812">Transmembrane</keyword>
<gene>
    <name evidence="2" type="ORF">DT603_06950</name>
</gene>
<dbReference type="Pfam" id="PF10604">
    <property type="entry name" value="Polyketide_cyc2"/>
    <property type="match status" value="1"/>
</dbReference>
<feature type="transmembrane region" description="Helical" evidence="1">
    <location>
        <begin position="31"/>
        <end position="51"/>
    </location>
</feature>
<sequence>MLWSFLCLVPPLVGALTVHFSGGRQRSVGYAIIAPWVSILMFVGGAAVLLIEGSICIAMALPLFLALASLGGLVMWLVSRFYRPSSSVLGSLLLLPLLAGSWERDQPLPQALQAADATIMIAASPEAVWKLINRAEDIRPAEMREGLAYRMGLPYPISARTTETEQGRVRKLSWEKGVRFDEPILDWQENRFIRWSYSFPAGAIPPDALDEHVVIGGKYFDLVDTSYRLTPVATGTRLDIHVTYRVSTHFNWYADAWGRVLVADAAGTILRFYKRRAEVGATGIAGVGAP</sequence>
<keyword evidence="1" id="KW-1133">Transmembrane helix</keyword>
<feature type="transmembrane region" description="Helical" evidence="1">
    <location>
        <begin position="58"/>
        <end position="78"/>
    </location>
</feature>
<dbReference type="EMBL" id="QOVG01000004">
    <property type="protein sequence ID" value="NDK38577.1"/>
    <property type="molecule type" value="Genomic_DNA"/>
</dbReference>
<name>A0ABX0AAL8_9GAMM</name>
<keyword evidence="3" id="KW-1185">Reference proteome</keyword>
<comment type="caution">
    <text evidence="2">The sequence shown here is derived from an EMBL/GenBank/DDBJ whole genome shotgun (WGS) entry which is preliminary data.</text>
</comment>
<dbReference type="InterPro" id="IPR019587">
    <property type="entry name" value="Polyketide_cyclase/dehydratase"/>
</dbReference>
<dbReference type="Proteomes" id="UP001429354">
    <property type="component" value="Unassembled WGS sequence"/>
</dbReference>
<reference evidence="2 3" key="1">
    <citation type="submission" date="2018-07" db="EMBL/GenBank/DDBJ databases">
        <title>Whole genome Sequencing of Pseudoxanthomonas gei KCTC 32298 (T).</title>
        <authorList>
            <person name="Kumar S."/>
            <person name="Bansal K."/>
            <person name="Kaur A."/>
            <person name="Patil P."/>
            <person name="Sharma S."/>
            <person name="Patil P.B."/>
        </authorList>
    </citation>
    <scope>NUCLEOTIDE SEQUENCE [LARGE SCALE GENOMIC DNA]</scope>
    <source>
        <strain evidence="2 3">KCTC 32298</strain>
    </source>
</reference>